<dbReference type="AlphaFoldDB" id="A0A8H6SNC3"/>
<evidence type="ECO:0000259" key="1">
    <source>
        <dbReference type="Pfam" id="PF16804"/>
    </source>
</evidence>
<dbReference type="Proteomes" id="UP000636479">
    <property type="component" value="Unassembled WGS sequence"/>
</dbReference>
<dbReference type="Gene3D" id="1.25.40.750">
    <property type="entry name" value="Domain of unknown function DUF5071"/>
    <property type="match status" value="1"/>
</dbReference>
<name>A0A8H6SNC3_9AGAR</name>
<accession>A0A8H6SNC3</accession>
<dbReference type="OrthoDB" id="2969215at2759"/>
<dbReference type="InterPro" id="IPR038692">
    <property type="entry name" value="Cthe_2751_sf"/>
</dbReference>
<reference evidence="2" key="1">
    <citation type="submission" date="2020-05" db="EMBL/GenBank/DDBJ databases">
        <title>Mycena genomes resolve the evolution of fungal bioluminescence.</title>
        <authorList>
            <person name="Tsai I.J."/>
        </authorList>
    </citation>
    <scope>NUCLEOTIDE SEQUENCE</scope>
    <source>
        <strain evidence="2">171206Taipei</strain>
    </source>
</reference>
<gene>
    <name evidence="2" type="ORF">MIND_00768900</name>
</gene>
<comment type="caution">
    <text evidence="2">The sequence shown here is derived from an EMBL/GenBank/DDBJ whole genome shotgun (WGS) entry which is preliminary data.</text>
</comment>
<evidence type="ECO:0000313" key="3">
    <source>
        <dbReference type="Proteomes" id="UP000636479"/>
    </source>
</evidence>
<dbReference type="GeneID" id="59346897"/>
<dbReference type="InterPro" id="IPR031837">
    <property type="entry name" value="DUF5071"/>
</dbReference>
<dbReference type="EMBL" id="JACAZF010000006">
    <property type="protein sequence ID" value="KAF7302025.1"/>
    <property type="molecule type" value="Genomic_DNA"/>
</dbReference>
<proteinExistence type="predicted"/>
<sequence length="297" mass="33412">MATSTVTELDVAALSGPELALLLPTLPLEAEYPQRPGPNNSTSAHILELLKRENNPAFHGPLSTAILTTISTLPLATATDAEIDRVAFLLFEVIMSLPRSDIEYFRSALTHLTTSPLGRLDWVNSGSNDVLRYLDASEPYTPTHKTDNMSIRSIQEGVHSSEEMRPFLAHMVFWMTTSGGYWLVNHGAPSQLARFPALAVDGILYHLHELAEEGENIEVHWAVKSLLFVLREVPSHLREPLRPAIERIAHFPVDDDDLNDDDDWDWRNSSPQVALRLLMEMDYWVSIPSRMRSRPSK</sequence>
<evidence type="ECO:0000313" key="2">
    <source>
        <dbReference type="EMBL" id="KAF7302025.1"/>
    </source>
</evidence>
<dbReference type="RefSeq" id="XP_037220025.1">
    <property type="nucleotide sequence ID" value="XM_037364381.1"/>
</dbReference>
<protein>
    <submittedName>
        <fullName evidence="2">DUF5071 domain-containing protein</fullName>
    </submittedName>
</protein>
<organism evidence="2 3">
    <name type="scientific">Mycena indigotica</name>
    <dbReference type="NCBI Taxonomy" id="2126181"/>
    <lineage>
        <taxon>Eukaryota</taxon>
        <taxon>Fungi</taxon>
        <taxon>Dikarya</taxon>
        <taxon>Basidiomycota</taxon>
        <taxon>Agaricomycotina</taxon>
        <taxon>Agaricomycetes</taxon>
        <taxon>Agaricomycetidae</taxon>
        <taxon>Agaricales</taxon>
        <taxon>Marasmiineae</taxon>
        <taxon>Mycenaceae</taxon>
        <taxon>Mycena</taxon>
    </lineage>
</organism>
<dbReference type="Pfam" id="PF16804">
    <property type="entry name" value="DUF5071"/>
    <property type="match status" value="1"/>
</dbReference>
<feature type="domain" description="DUF5071" evidence="1">
    <location>
        <begin position="141"/>
        <end position="259"/>
    </location>
</feature>
<keyword evidence="3" id="KW-1185">Reference proteome</keyword>